<protein>
    <submittedName>
        <fullName evidence="1">Uncharacterized protein</fullName>
    </submittedName>
</protein>
<organism evidence="1">
    <name type="scientific">mine drainage metagenome</name>
    <dbReference type="NCBI Taxonomy" id="410659"/>
    <lineage>
        <taxon>unclassified sequences</taxon>
        <taxon>metagenomes</taxon>
        <taxon>ecological metagenomes</taxon>
    </lineage>
</organism>
<evidence type="ECO:0000313" key="1">
    <source>
        <dbReference type="EMBL" id="OIQ65048.1"/>
    </source>
</evidence>
<proteinExistence type="predicted"/>
<sequence length="191" mass="20284">MRGGQGHQPFEQIFFGDLRRLGVAQGLEHDGLDGGQGVLHPMVQLINHQPLQVAGPDILGDVAHHAGEEPLAAPPPLRHREFEGEGLTVLAQTGHGLARADDPPHARRPILIRPPFAGVAIRRGHQVAQITAHHLLAVIAEQALGRGVEGADLAGLIDDHDGLDGGVKDGAIMVFVLPRFPAKDGEIVFDP</sequence>
<name>A0A1J5P317_9ZZZZ</name>
<reference evidence="1" key="1">
    <citation type="submission" date="2016-10" db="EMBL/GenBank/DDBJ databases">
        <title>Sequence of Gallionella enrichment culture.</title>
        <authorList>
            <person name="Poehlein A."/>
            <person name="Muehling M."/>
            <person name="Daniel R."/>
        </authorList>
    </citation>
    <scope>NUCLEOTIDE SEQUENCE</scope>
</reference>
<gene>
    <name evidence="1" type="ORF">GALL_533950</name>
</gene>
<dbReference type="AlphaFoldDB" id="A0A1J5P317"/>
<accession>A0A1J5P317</accession>
<comment type="caution">
    <text evidence="1">The sequence shown here is derived from an EMBL/GenBank/DDBJ whole genome shotgun (WGS) entry which is preliminary data.</text>
</comment>
<dbReference type="EMBL" id="MLJW01007630">
    <property type="protein sequence ID" value="OIQ65048.1"/>
    <property type="molecule type" value="Genomic_DNA"/>
</dbReference>